<comment type="caution">
    <text evidence="3">The sequence shown here is derived from an EMBL/GenBank/DDBJ whole genome shotgun (WGS) entry which is preliminary data.</text>
</comment>
<protein>
    <recommendedName>
        <fullName evidence="2">HAMP domain-containing protein</fullName>
    </recommendedName>
</protein>
<name>A0A2M8Q6P9_9CHLR</name>
<dbReference type="Gene3D" id="6.10.340.10">
    <property type="match status" value="1"/>
</dbReference>
<feature type="transmembrane region" description="Helical" evidence="1">
    <location>
        <begin position="63"/>
        <end position="85"/>
    </location>
</feature>
<dbReference type="Proteomes" id="UP000230790">
    <property type="component" value="Unassembled WGS sequence"/>
</dbReference>
<evidence type="ECO:0000313" key="4">
    <source>
        <dbReference type="Proteomes" id="UP000230790"/>
    </source>
</evidence>
<evidence type="ECO:0000313" key="3">
    <source>
        <dbReference type="EMBL" id="PJF45473.1"/>
    </source>
</evidence>
<feature type="transmembrane region" description="Helical" evidence="1">
    <location>
        <begin position="35"/>
        <end position="57"/>
    </location>
</feature>
<reference evidence="3 4" key="1">
    <citation type="submission" date="2017-11" db="EMBL/GenBank/DDBJ databases">
        <title>Evolution of Phototrophy in the Chloroflexi Phylum Driven by Horizontal Gene Transfer.</title>
        <authorList>
            <person name="Ward L.M."/>
            <person name="Hemp J."/>
            <person name="Shih P.M."/>
            <person name="Mcglynn S.E."/>
            <person name="Fischer W."/>
        </authorList>
    </citation>
    <scope>NUCLEOTIDE SEQUENCE [LARGE SCALE GENOMIC DNA]</scope>
    <source>
        <strain evidence="3">JP3_7</strain>
    </source>
</reference>
<feature type="domain" description="HAMP" evidence="2">
    <location>
        <begin position="91"/>
        <end position="123"/>
    </location>
</feature>
<dbReference type="EMBL" id="PGTN01001057">
    <property type="protein sequence ID" value="PJF45473.1"/>
    <property type="molecule type" value="Genomic_DNA"/>
</dbReference>
<gene>
    <name evidence="3" type="ORF">CUN48_18705</name>
</gene>
<evidence type="ECO:0000259" key="2">
    <source>
        <dbReference type="PROSITE" id="PS50885"/>
    </source>
</evidence>
<keyword evidence="1" id="KW-0812">Transmembrane</keyword>
<dbReference type="CDD" id="cd06225">
    <property type="entry name" value="HAMP"/>
    <property type="match status" value="1"/>
</dbReference>
<dbReference type="GO" id="GO:0007165">
    <property type="term" value="P:signal transduction"/>
    <property type="evidence" value="ECO:0007669"/>
    <property type="project" value="InterPro"/>
</dbReference>
<sequence length="125" mass="13591">SAANDDAPQPPEGSLQPPMKPFTWRSIRSTVRDRWRYVVVVFVALCIFAALLMWFIAQGERSAGELFLAGLLMAVAATLLLIAALDLSAWRVRQITSTVERIATGDLEARVPAHGHGDIGALSYA</sequence>
<keyword evidence="1" id="KW-1133">Transmembrane helix</keyword>
<dbReference type="InterPro" id="IPR003660">
    <property type="entry name" value="HAMP_dom"/>
</dbReference>
<feature type="non-terminal residue" evidence="3">
    <location>
        <position position="1"/>
    </location>
</feature>
<feature type="non-terminal residue" evidence="3">
    <location>
        <position position="125"/>
    </location>
</feature>
<dbReference type="AlphaFoldDB" id="A0A2M8Q6P9"/>
<evidence type="ECO:0000256" key="1">
    <source>
        <dbReference type="SAM" id="Phobius"/>
    </source>
</evidence>
<proteinExistence type="predicted"/>
<dbReference type="GO" id="GO:0016020">
    <property type="term" value="C:membrane"/>
    <property type="evidence" value="ECO:0007669"/>
    <property type="project" value="InterPro"/>
</dbReference>
<accession>A0A2M8Q6P9</accession>
<keyword evidence="1" id="KW-0472">Membrane</keyword>
<dbReference type="Pfam" id="PF00672">
    <property type="entry name" value="HAMP"/>
    <property type="match status" value="1"/>
</dbReference>
<organism evidence="3 4">
    <name type="scientific">Candidatus Thermofonsia Clade 3 bacterium</name>
    <dbReference type="NCBI Taxonomy" id="2364212"/>
    <lineage>
        <taxon>Bacteria</taxon>
        <taxon>Bacillati</taxon>
        <taxon>Chloroflexota</taxon>
        <taxon>Candidatus Thermofontia</taxon>
        <taxon>Candidatus Thermofonsia Clade 3</taxon>
    </lineage>
</organism>
<dbReference type="PROSITE" id="PS50885">
    <property type="entry name" value="HAMP"/>
    <property type="match status" value="1"/>
</dbReference>